<feature type="repeat" description="Pumilio" evidence="3">
    <location>
        <begin position="193"/>
        <end position="228"/>
    </location>
</feature>
<dbReference type="EMBL" id="CABPRJ010000011">
    <property type="protein sequence ID" value="VVC25300.1"/>
    <property type="molecule type" value="Genomic_DNA"/>
</dbReference>
<dbReference type="InterPro" id="IPR011989">
    <property type="entry name" value="ARM-like"/>
</dbReference>
<dbReference type="InterPro" id="IPR016024">
    <property type="entry name" value="ARM-type_fold"/>
</dbReference>
<feature type="compositionally biased region" description="Basic and acidic residues" evidence="4">
    <location>
        <begin position="51"/>
        <end position="80"/>
    </location>
</feature>
<dbReference type="InterPro" id="IPR033133">
    <property type="entry name" value="PUM-HD"/>
</dbReference>
<dbReference type="AlphaFoldDB" id="A0A5E4M3D4"/>
<keyword evidence="2" id="KW-0694">RNA-binding</keyword>
<dbReference type="Pfam" id="PF00806">
    <property type="entry name" value="PUF"/>
    <property type="match status" value="2"/>
</dbReference>
<feature type="compositionally biased region" description="Polar residues" evidence="4">
    <location>
        <begin position="23"/>
        <end position="37"/>
    </location>
</feature>
<feature type="region of interest" description="Disordered" evidence="4">
    <location>
        <begin position="1"/>
        <end position="111"/>
    </location>
</feature>
<proteinExistence type="predicted"/>
<feature type="domain" description="PUM-HD" evidence="5">
    <location>
        <begin position="129"/>
        <end position="527"/>
    </location>
</feature>
<dbReference type="InterPro" id="IPR040059">
    <property type="entry name" value="PUM3"/>
</dbReference>
<organism evidence="6 7">
    <name type="scientific">Cinara cedri</name>
    <dbReference type="NCBI Taxonomy" id="506608"/>
    <lineage>
        <taxon>Eukaryota</taxon>
        <taxon>Metazoa</taxon>
        <taxon>Ecdysozoa</taxon>
        <taxon>Arthropoda</taxon>
        <taxon>Hexapoda</taxon>
        <taxon>Insecta</taxon>
        <taxon>Pterygota</taxon>
        <taxon>Neoptera</taxon>
        <taxon>Paraneoptera</taxon>
        <taxon>Hemiptera</taxon>
        <taxon>Sternorrhyncha</taxon>
        <taxon>Aphidomorpha</taxon>
        <taxon>Aphidoidea</taxon>
        <taxon>Aphididae</taxon>
        <taxon>Lachninae</taxon>
        <taxon>Cinara</taxon>
    </lineage>
</organism>
<dbReference type="GO" id="GO:0005730">
    <property type="term" value="C:nucleolus"/>
    <property type="evidence" value="ECO:0007669"/>
    <property type="project" value="TreeGrafter"/>
</dbReference>
<dbReference type="PROSITE" id="PS50303">
    <property type="entry name" value="PUM_HD"/>
    <property type="match status" value="1"/>
</dbReference>
<feature type="compositionally biased region" description="Basic and acidic residues" evidence="4">
    <location>
        <begin position="10"/>
        <end position="22"/>
    </location>
</feature>
<dbReference type="SMART" id="SM00025">
    <property type="entry name" value="Pumilio"/>
    <property type="match status" value="5"/>
</dbReference>
<dbReference type="PROSITE" id="PS50302">
    <property type="entry name" value="PUM"/>
    <property type="match status" value="1"/>
</dbReference>
<evidence type="ECO:0000256" key="1">
    <source>
        <dbReference type="ARBA" id="ARBA00022737"/>
    </source>
</evidence>
<evidence type="ECO:0000259" key="5">
    <source>
        <dbReference type="PROSITE" id="PS50303"/>
    </source>
</evidence>
<dbReference type="OrthoDB" id="497380at2759"/>
<feature type="compositionally biased region" description="Basic and acidic residues" evidence="4">
    <location>
        <begin position="90"/>
        <end position="111"/>
    </location>
</feature>
<keyword evidence="7" id="KW-1185">Reference proteome</keyword>
<dbReference type="PANTHER" id="PTHR13389">
    <property type="entry name" value="PUMILIO HOMOLOG 3"/>
    <property type="match status" value="1"/>
</dbReference>
<dbReference type="PANTHER" id="PTHR13389:SF0">
    <property type="entry name" value="PUMILIO HOMOLOG 3"/>
    <property type="match status" value="1"/>
</dbReference>
<reference evidence="6 7" key="1">
    <citation type="submission" date="2019-08" db="EMBL/GenBank/DDBJ databases">
        <authorList>
            <person name="Alioto T."/>
            <person name="Alioto T."/>
            <person name="Gomez Garrido J."/>
        </authorList>
    </citation>
    <scope>NUCLEOTIDE SEQUENCE [LARGE SCALE GENOMIC DNA]</scope>
</reference>
<accession>A0A5E4M3D4</accession>
<dbReference type="GO" id="GO:0006417">
    <property type="term" value="P:regulation of translation"/>
    <property type="evidence" value="ECO:0007669"/>
    <property type="project" value="TreeGrafter"/>
</dbReference>
<keyword evidence="1" id="KW-0677">Repeat</keyword>
<evidence type="ECO:0000313" key="7">
    <source>
        <dbReference type="Proteomes" id="UP000325440"/>
    </source>
</evidence>
<dbReference type="Pfam" id="PF08144">
    <property type="entry name" value="CPL"/>
    <property type="match status" value="1"/>
</dbReference>
<dbReference type="InterPro" id="IPR012959">
    <property type="entry name" value="CPL_dom"/>
</dbReference>
<evidence type="ECO:0000256" key="2">
    <source>
        <dbReference type="ARBA" id="ARBA00022884"/>
    </source>
</evidence>
<name>A0A5E4M3D4_9HEMI</name>
<protein>
    <submittedName>
        <fullName evidence="6">Armadillo-type fold,CPL domain,Armadillo-like helical,Pumilio homology domain,Pumilio RNA-binding</fullName>
    </submittedName>
</protein>
<evidence type="ECO:0000256" key="3">
    <source>
        <dbReference type="PROSITE-ProRule" id="PRU00317"/>
    </source>
</evidence>
<evidence type="ECO:0000256" key="4">
    <source>
        <dbReference type="SAM" id="MobiDB-lite"/>
    </source>
</evidence>
<dbReference type="Gene3D" id="1.25.10.10">
    <property type="entry name" value="Leucine-rich Repeat Variant"/>
    <property type="match status" value="1"/>
</dbReference>
<sequence length="647" mass="74464">MKMKRNLSNNDDKKNKFPKLDTENTIDYTKSLTSENVETIDIDDEVTELNNAEKPKKIKSAKKDQASKKTDVQPEKDNKSPKKSKGKPNTSKDDKPTEKPNWKEFKKEKQELKLKRKQQKCPFFETVKKSKQLWENLRRDDCPKEKKEALLQELFTCSKSHLETMVYSHDTARIVQWMLKLGTPEIRSQVINELIKHVPKMILSKYACLCVKNMLKRGDAEQRKIMINSLKGKTYELTLHSNAAKIMDLIYTTYATLEQQNVIMHELYGASSILCESPNVLSFSAVLKNSPNTKDIILAKTKDHIKKFVLKQKSSMQTSLVHNLIYEYVLYTEGKDCDELFTSLKEFPIELFYTSKSGCYLAMYIIWSSNPKEKKTILKQIKTTGATQDLATSEYGYLILLALFDSVDDTVLVKKTIIPDIIKNMDEIATNEYGRRVLFYLIAWRDSTYFHPQDIELLKKGDLIKECKKDSELRVNELLCTVSDQFLQHIKENPQFWLNNGSIAMLLLGLLKSGNGEQLKEAMTSVAKFFVDPINTIEEEKIQVPLYEHAGLHMVFRKIIGHDHILEKNNDITFSEILSSLITENTLTSWVQCNRACFLLVAMMESNIELAAQNITSLLKKMPIDMLQKQKFPGAKILASKLKLSMT</sequence>
<dbReference type="Proteomes" id="UP000325440">
    <property type="component" value="Unassembled WGS sequence"/>
</dbReference>
<dbReference type="GO" id="GO:0003729">
    <property type="term" value="F:mRNA binding"/>
    <property type="evidence" value="ECO:0007669"/>
    <property type="project" value="TreeGrafter"/>
</dbReference>
<dbReference type="SUPFAM" id="SSF48371">
    <property type="entry name" value="ARM repeat"/>
    <property type="match status" value="1"/>
</dbReference>
<gene>
    <name evidence="6" type="ORF">CINCED_3A003820</name>
</gene>
<evidence type="ECO:0000313" key="6">
    <source>
        <dbReference type="EMBL" id="VVC25300.1"/>
    </source>
</evidence>
<feature type="compositionally biased region" description="Acidic residues" evidence="4">
    <location>
        <begin position="38"/>
        <end position="47"/>
    </location>
</feature>
<dbReference type="InterPro" id="IPR001313">
    <property type="entry name" value="Pumilio_RNA-bd_rpt"/>
</dbReference>